<keyword evidence="6 15" id="KW-0808">Transferase</keyword>
<name>A0ABY9TUA3_9GAMM</name>
<comment type="similarity">
    <text evidence="3">Belongs to the sodium:solute symporter (SSF) (TC 2.A.21) family.</text>
</comment>
<feature type="transmembrane region" description="Helical" evidence="12">
    <location>
        <begin position="67"/>
        <end position="86"/>
    </location>
</feature>
<dbReference type="SUPFAM" id="SSF52172">
    <property type="entry name" value="CheY-like"/>
    <property type="match status" value="1"/>
</dbReference>
<feature type="transmembrane region" description="Helical" evidence="12">
    <location>
        <begin position="380"/>
        <end position="396"/>
    </location>
</feature>
<evidence type="ECO:0000256" key="4">
    <source>
        <dbReference type="ARBA" id="ARBA00012438"/>
    </source>
</evidence>
<evidence type="ECO:0000256" key="12">
    <source>
        <dbReference type="SAM" id="Phobius"/>
    </source>
</evidence>
<evidence type="ECO:0000313" key="16">
    <source>
        <dbReference type="Proteomes" id="UP001258994"/>
    </source>
</evidence>
<dbReference type="SUPFAM" id="SSF47384">
    <property type="entry name" value="Homodimeric domain of signal transducing histidine kinase"/>
    <property type="match status" value="1"/>
</dbReference>
<dbReference type="Pfam" id="PF00512">
    <property type="entry name" value="HisKA"/>
    <property type="match status" value="1"/>
</dbReference>
<dbReference type="Pfam" id="PF02518">
    <property type="entry name" value="HATPase_c"/>
    <property type="match status" value="1"/>
</dbReference>
<dbReference type="Gene3D" id="3.30.450.20">
    <property type="entry name" value="PAS domain"/>
    <property type="match status" value="1"/>
</dbReference>
<dbReference type="PROSITE" id="PS50110">
    <property type="entry name" value="RESPONSE_REGULATORY"/>
    <property type="match status" value="1"/>
</dbReference>
<dbReference type="PRINTS" id="PR00344">
    <property type="entry name" value="BCTRLSENSOR"/>
</dbReference>
<dbReference type="InterPro" id="IPR003594">
    <property type="entry name" value="HATPase_dom"/>
</dbReference>
<dbReference type="CDD" id="cd00156">
    <property type="entry name" value="REC"/>
    <property type="match status" value="1"/>
</dbReference>
<evidence type="ECO:0000256" key="5">
    <source>
        <dbReference type="ARBA" id="ARBA00022553"/>
    </source>
</evidence>
<accession>A0ABY9TUA3</accession>
<dbReference type="Proteomes" id="UP001258994">
    <property type="component" value="Chromosome"/>
</dbReference>
<evidence type="ECO:0000256" key="11">
    <source>
        <dbReference type="PROSITE-ProRule" id="PRU00169"/>
    </source>
</evidence>
<dbReference type="Gene3D" id="3.40.50.2300">
    <property type="match status" value="1"/>
</dbReference>
<dbReference type="Pfam" id="PF00072">
    <property type="entry name" value="Response_reg"/>
    <property type="match status" value="1"/>
</dbReference>
<comment type="subcellular location">
    <subcellularLocation>
        <location evidence="2">Membrane</location>
        <topology evidence="2">Multi-pass membrane protein</topology>
    </subcellularLocation>
</comment>
<feature type="domain" description="Response regulatory" evidence="14">
    <location>
        <begin position="1015"/>
        <end position="1132"/>
    </location>
</feature>
<dbReference type="SMART" id="SM00448">
    <property type="entry name" value="REC"/>
    <property type="match status" value="1"/>
</dbReference>
<feature type="transmembrane region" description="Helical" evidence="12">
    <location>
        <begin position="185"/>
        <end position="212"/>
    </location>
</feature>
<keyword evidence="7 12" id="KW-0812">Transmembrane</keyword>
<organism evidence="15 16">
    <name type="scientific">Thalassotalea psychrophila</name>
    <dbReference type="NCBI Taxonomy" id="3065647"/>
    <lineage>
        <taxon>Bacteria</taxon>
        <taxon>Pseudomonadati</taxon>
        <taxon>Pseudomonadota</taxon>
        <taxon>Gammaproteobacteria</taxon>
        <taxon>Alteromonadales</taxon>
        <taxon>Colwelliaceae</taxon>
        <taxon>Thalassotalea</taxon>
    </lineage>
</organism>
<dbReference type="InterPro" id="IPR003661">
    <property type="entry name" value="HisK_dim/P_dom"/>
</dbReference>
<keyword evidence="5 11" id="KW-0597">Phosphoprotein</keyword>
<evidence type="ECO:0000256" key="8">
    <source>
        <dbReference type="ARBA" id="ARBA00022777"/>
    </source>
</evidence>
<evidence type="ECO:0000256" key="9">
    <source>
        <dbReference type="ARBA" id="ARBA00022989"/>
    </source>
</evidence>
<feature type="transmembrane region" description="Helical" evidence="12">
    <location>
        <begin position="232"/>
        <end position="254"/>
    </location>
</feature>
<dbReference type="EMBL" id="CP134145">
    <property type="protein sequence ID" value="WNC72326.1"/>
    <property type="molecule type" value="Genomic_DNA"/>
</dbReference>
<evidence type="ECO:0000259" key="13">
    <source>
        <dbReference type="PROSITE" id="PS50109"/>
    </source>
</evidence>
<dbReference type="PROSITE" id="PS50283">
    <property type="entry name" value="NA_SOLUT_SYMP_3"/>
    <property type="match status" value="1"/>
</dbReference>
<dbReference type="SUPFAM" id="SSF55785">
    <property type="entry name" value="PYP-like sensor domain (PAS domain)"/>
    <property type="match status" value="1"/>
</dbReference>
<dbReference type="Gene3D" id="3.30.565.10">
    <property type="entry name" value="Histidine kinase-like ATPase, C-terminal domain"/>
    <property type="match status" value="1"/>
</dbReference>
<feature type="transmembrane region" description="Helical" evidence="12">
    <location>
        <begin position="38"/>
        <end position="55"/>
    </location>
</feature>
<proteinExistence type="inferred from homology"/>
<feature type="transmembrane region" description="Helical" evidence="12">
    <location>
        <begin position="153"/>
        <end position="173"/>
    </location>
</feature>
<dbReference type="InterPro" id="IPR001789">
    <property type="entry name" value="Sig_transdc_resp-reg_receiver"/>
</dbReference>
<feature type="transmembrane region" description="Helical" evidence="12">
    <location>
        <begin position="402"/>
        <end position="425"/>
    </location>
</feature>
<keyword evidence="10 12" id="KW-0472">Membrane</keyword>
<dbReference type="PANTHER" id="PTHR43047:SF9">
    <property type="entry name" value="HISTIDINE KINASE"/>
    <property type="match status" value="1"/>
</dbReference>
<dbReference type="CDD" id="cd10322">
    <property type="entry name" value="SLC5sbd"/>
    <property type="match status" value="1"/>
</dbReference>
<dbReference type="Gene3D" id="1.10.287.130">
    <property type="match status" value="1"/>
</dbReference>
<evidence type="ECO:0000256" key="10">
    <source>
        <dbReference type="ARBA" id="ARBA00023136"/>
    </source>
</evidence>
<dbReference type="InterPro" id="IPR035965">
    <property type="entry name" value="PAS-like_dom_sf"/>
</dbReference>
<evidence type="ECO:0000256" key="2">
    <source>
        <dbReference type="ARBA" id="ARBA00004141"/>
    </source>
</evidence>
<feature type="modified residue" description="4-aspartylphosphate" evidence="11">
    <location>
        <position position="1066"/>
    </location>
</feature>
<dbReference type="PANTHER" id="PTHR43047">
    <property type="entry name" value="TWO-COMPONENT HISTIDINE PROTEIN KINASE"/>
    <property type="match status" value="1"/>
</dbReference>
<dbReference type="Gene3D" id="1.20.1730.10">
    <property type="entry name" value="Sodium/glucose cotransporter"/>
    <property type="match status" value="1"/>
</dbReference>
<dbReference type="Pfam" id="PF12860">
    <property type="entry name" value="PAS_7"/>
    <property type="match status" value="1"/>
</dbReference>
<dbReference type="EC" id="2.7.13.3" evidence="4"/>
<protein>
    <recommendedName>
        <fullName evidence="4">histidine kinase</fullName>
        <ecNumber evidence="4">2.7.13.3</ecNumber>
    </recommendedName>
</protein>
<comment type="catalytic activity">
    <reaction evidence="1">
        <text>ATP + protein L-histidine = ADP + protein N-phospho-L-histidine.</text>
        <dbReference type="EC" id="2.7.13.3"/>
    </reaction>
</comment>
<sequence>MFHNWQLVVIALAYIGLLFVIAYLGDKYRHKIFGKSQAIIYALTLGVYCTSWSFLGTTGQTSTNIFSHIPIYLGPILLFMFAWPFIKRIIRVSLKLNLTSIADLLSSRFGKSHNLAILVTVVALIGTLPYMALQLKAIVYSFELLQIEQEVNNWQLGLITSITMAGFTIFFGIRNIDVTERHPGVMLAIAFESLIKIIAFVAIAVFVCFFLFDSPSDLWQQADVDVNQQFNWPNISSMLGMLVIVMAAFLSLPRQFQVMVVELKDKKDTRFARKIFPVYLLIFALLAIPLGLAGHLLFNGSIAADAYVLMLPVKNQQVLLASLTFLGAISAASSMIIISAIALSTMLSNEIVFPLLFRRNNQQGNDYERFRLKLLNIRKLLVLIIILMGYGAFLLASDDTLASLGAIAFGCIAQLTPALVAAFYWRHASLTGVYSGIATGFSLWFLLNLLPNLGFYDQSIFLGELSSNTTATLISFTSNIFVMWAISLLSRQSVHERVQAAFFNEDVDDVELPALKKKQITSSELQLLISRFIGEEKASASFTNFEQKYDDLQLDEKQLHQYLINHCENTLGTVMGSASARLVINSAMQGRNINLNELAQLVEESSTQQQQDNQNLLQSAIENASEGFSIIDSQLNLVAWNKRYLELFNYPKGMVYVGCQIERLIRYNAEQGLCGQGEIEQQVSKRLHYLRNGSPHTSERQLETGQIIRIEGNPLPDGGFVMIFKNITAFRETEMVLKAENLDLGSLVAERTQKLELVNKQLAVAREKSEQAHLKKSQYLKAISHDLMQPLEAARLFTSALADQNKLNDSQKRQVQNIDQSLKVANDLLINLAEVARIESGNISPNIEVFSLNDLFKQLEQEFSASAEEDQIEFKVFENEHWLKSDRHLLRRILQNLLTNAFRYASPGKVILEAKQEAQQLKIQVIDNGPGIAADKQQLVFEQFTQLDNGKNHSSNGLGLGLNITRSLSQILGHTLHLASEADCGCSFSISVPKAEPISQTEQTPTPQVGLQGVSVLCIDNDPQVLEGMLALLTAWQCKVYGASGTEEAKEVFARHNDEIEILLVDYQLDNNDNGIDLIKELRELGQRQIPAILITATTDPDIENITSKANVGYMRKMVKPAALRAMMSAMLANILKANYMPK</sequence>
<feature type="transmembrane region" description="Helical" evidence="12">
    <location>
        <begin position="115"/>
        <end position="133"/>
    </location>
</feature>
<evidence type="ECO:0000259" key="14">
    <source>
        <dbReference type="PROSITE" id="PS50110"/>
    </source>
</evidence>
<feature type="transmembrane region" description="Helical" evidence="12">
    <location>
        <begin position="275"/>
        <end position="298"/>
    </location>
</feature>
<feature type="transmembrane region" description="Helical" evidence="12">
    <location>
        <begin position="432"/>
        <end position="450"/>
    </location>
</feature>
<dbReference type="InterPro" id="IPR038377">
    <property type="entry name" value="Na/Glc_symporter_sf"/>
</dbReference>
<feature type="transmembrane region" description="Helical" evidence="12">
    <location>
        <begin position="318"/>
        <end position="343"/>
    </location>
</feature>
<dbReference type="GO" id="GO:0004673">
    <property type="term" value="F:protein histidine kinase activity"/>
    <property type="evidence" value="ECO:0007669"/>
    <property type="project" value="UniProtKB-EC"/>
</dbReference>
<dbReference type="PROSITE" id="PS50109">
    <property type="entry name" value="HIS_KIN"/>
    <property type="match status" value="1"/>
</dbReference>
<reference evidence="16" key="1">
    <citation type="submission" date="2023-09" db="EMBL/GenBank/DDBJ databases">
        <authorList>
            <person name="Li S."/>
            <person name="Li X."/>
            <person name="Zhang C."/>
            <person name="Zhao Z."/>
        </authorList>
    </citation>
    <scope>NUCLEOTIDE SEQUENCE [LARGE SCALE GENOMIC DNA]</scope>
    <source>
        <strain evidence="16">SQ149</strain>
    </source>
</reference>
<feature type="domain" description="Histidine kinase" evidence="13">
    <location>
        <begin position="782"/>
        <end position="996"/>
    </location>
</feature>
<evidence type="ECO:0000313" key="15">
    <source>
        <dbReference type="EMBL" id="WNC72326.1"/>
    </source>
</evidence>
<keyword evidence="8 15" id="KW-0418">Kinase</keyword>
<dbReference type="InterPro" id="IPR036890">
    <property type="entry name" value="HATPase_C_sf"/>
</dbReference>
<dbReference type="CDD" id="cd00075">
    <property type="entry name" value="HATPase"/>
    <property type="match status" value="1"/>
</dbReference>
<dbReference type="InterPro" id="IPR011006">
    <property type="entry name" value="CheY-like_superfamily"/>
</dbReference>
<dbReference type="SUPFAM" id="SSF55874">
    <property type="entry name" value="ATPase domain of HSP90 chaperone/DNA topoisomerase II/histidine kinase"/>
    <property type="match status" value="1"/>
</dbReference>
<dbReference type="InterPro" id="IPR004358">
    <property type="entry name" value="Sig_transdc_His_kin-like_C"/>
</dbReference>
<evidence type="ECO:0000256" key="6">
    <source>
        <dbReference type="ARBA" id="ARBA00022679"/>
    </source>
</evidence>
<keyword evidence="16" id="KW-1185">Reference proteome</keyword>
<evidence type="ECO:0000256" key="7">
    <source>
        <dbReference type="ARBA" id="ARBA00022692"/>
    </source>
</evidence>
<dbReference type="InterPro" id="IPR005467">
    <property type="entry name" value="His_kinase_dom"/>
</dbReference>
<keyword evidence="9 12" id="KW-1133">Transmembrane helix</keyword>
<dbReference type="SMART" id="SM00387">
    <property type="entry name" value="HATPase_c"/>
    <property type="match status" value="1"/>
</dbReference>
<evidence type="ECO:0000256" key="3">
    <source>
        <dbReference type="ARBA" id="ARBA00006434"/>
    </source>
</evidence>
<dbReference type="InterPro" id="IPR036097">
    <property type="entry name" value="HisK_dim/P_sf"/>
</dbReference>
<dbReference type="RefSeq" id="WP_348391445.1">
    <property type="nucleotide sequence ID" value="NZ_CP134145.1"/>
</dbReference>
<dbReference type="CDD" id="cd00082">
    <property type="entry name" value="HisKA"/>
    <property type="match status" value="1"/>
</dbReference>
<feature type="transmembrane region" description="Helical" evidence="12">
    <location>
        <begin position="6"/>
        <end position="26"/>
    </location>
</feature>
<gene>
    <name evidence="15" type="ORF">RGQ13_19740</name>
</gene>
<evidence type="ECO:0000256" key="1">
    <source>
        <dbReference type="ARBA" id="ARBA00000085"/>
    </source>
</evidence>
<dbReference type="SMART" id="SM00388">
    <property type="entry name" value="HisKA"/>
    <property type="match status" value="1"/>
</dbReference>
<dbReference type="InterPro" id="IPR001734">
    <property type="entry name" value="Na/solute_symporter"/>
</dbReference>